<dbReference type="Proteomes" id="UP001240236">
    <property type="component" value="Unassembled WGS sequence"/>
</dbReference>
<dbReference type="RefSeq" id="WP_307239182.1">
    <property type="nucleotide sequence ID" value="NZ_JAUSUZ010000001.1"/>
</dbReference>
<keyword evidence="4" id="KW-1185">Reference proteome</keyword>
<name>A0AAE3VYJ6_9ACTN</name>
<keyword evidence="3" id="KW-0378">Hydrolase</keyword>
<keyword evidence="1" id="KW-0732">Signal</keyword>
<gene>
    <name evidence="3" type="ORF">J2S42_002770</name>
</gene>
<evidence type="ECO:0000259" key="2">
    <source>
        <dbReference type="Pfam" id="PF00144"/>
    </source>
</evidence>
<dbReference type="GO" id="GO:0009002">
    <property type="term" value="F:serine-type D-Ala-D-Ala carboxypeptidase activity"/>
    <property type="evidence" value="ECO:0007669"/>
    <property type="project" value="UniProtKB-EC"/>
</dbReference>
<evidence type="ECO:0000313" key="3">
    <source>
        <dbReference type="EMBL" id="MDQ0366101.1"/>
    </source>
</evidence>
<keyword evidence="3" id="KW-0121">Carboxypeptidase</keyword>
<keyword evidence="3" id="KW-0645">Protease</keyword>
<evidence type="ECO:0000256" key="1">
    <source>
        <dbReference type="SAM" id="SignalP"/>
    </source>
</evidence>
<dbReference type="EMBL" id="JAUSUZ010000001">
    <property type="protein sequence ID" value="MDQ0366101.1"/>
    <property type="molecule type" value="Genomic_DNA"/>
</dbReference>
<dbReference type="Gene3D" id="3.40.710.10">
    <property type="entry name" value="DD-peptidase/beta-lactamase superfamily"/>
    <property type="match status" value="1"/>
</dbReference>
<proteinExistence type="predicted"/>
<comment type="caution">
    <text evidence="3">The sequence shown here is derived from an EMBL/GenBank/DDBJ whole genome shotgun (WGS) entry which is preliminary data.</text>
</comment>
<protein>
    <submittedName>
        <fullName evidence="3">D-alanyl-D-alanine carboxypeptidase</fullName>
        <ecNumber evidence="3">3.4.16.4</ecNumber>
    </submittedName>
</protein>
<feature type="signal peptide" evidence="1">
    <location>
        <begin position="1"/>
        <end position="33"/>
    </location>
</feature>
<organism evidence="3 4">
    <name type="scientific">Catenuloplanes indicus</name>
    <dbReference type="NCBI Taxonomy" id="137267"/>
    <lineage>
        <taxon>Bacteria</taxon>
        <taxon>Bacillati</taxon>
        <taxon>Actinomycetota</taxon>
        <taxon>Actinomycetes</taxon>
        <taxon>Micromonosporales</taxon>
        <taxon>Micromonosporaceae</taxon>
        <taxon>Catenuloplanes</taxon>
    </lineage>
</organism>
<dbReference type="InterPro" id="IPR001466">
    <property type="entry name" value="Beta-lactam-related"/>
</dbReference>
<evidence type="ECO:0000313" key="4">
    <source>
        <dbReference type="Proteomes" id="UP001240236"/>
    </source>
</evidence>
<feature type="domain" description="Beta-lactamase-related" evidence="2">
    <location>
        <begin position="55"/>
        <end position="353"/>
    </location>
</feature>
<accession>A0AAE3VYJ6</accession>
<dbReference type="InterPro" id="IPR050491">
    <property type="entry name" value="AmpC-like"/>
</dbReference>
<feature type="chain" id="PRO_5041947737" evidence="1">
    <location>
        <begin position="34"/>
        <end position="418"/>
    </location>
</feature>
<dbReference type="PANTHER" id="PTHR46825">
    <property type="entry name" value="D-ALANYL-D-ALANINE-CARBOXYPEPTIDASE/ENDOPEPTIDASE AMPH"/>
    <property type="match status" value="1"/>
</dbReference>
<sequence length="418" mass="44492">MSNLWRHRGPWPAVVAAVLAGIAVLAPAGAATAAPKVRPGPLAAEIQPFLDTVTGSGVPGAYVQVRRDGRTFDGASGVAFVASGTPARADFRHRIGSVTKSFVSTAVLQLVGERRLSLDTSVDRLLPRFELDPRITVRQLLAHTSGIGNHTSALTYETVPEWQTRTFTPDELVRLGQSFPATGAPGERFSYSNTNYILAGLIIEKVTGNDVAKEISRRILEPLGLRDTYFPGSDPRIRGPHAGAYLPWPDPGTGEVTLRDFSVYNMTWIWTAGDMVSTMDDLNTFYRALFTGRLLRPVQQRALLAGALPMIPEAPDAVRYGLGVYAMQLPCGTFYGHDGAVIGYVTQVLTSADGRTQVAAGVPYGLNFGATPEQAAALNGLVHTAACGPQAGASADQRRASAASDLPLLPAAMRLGVN</sequence>
<dbReference type="Pfam" id="PF00144">
    <property type="entry name" value="Beta-lactamase"/>
    <property type="match status" value="1"/>
</dbReference>
<dbReference type="EC" id="3.4.16.4" evidence="3"/>
<dbReference type="AlphaFoldDB" id="A0AAE3VYJ6"/>
<reference evidence="3 4" key="1">
    <citation type="submission" date="2023-07" db="EMBL/GenBank/DDBJ databases">
        <title>Sequencing the genomes of 1000 actinobacteria strains.</title>
        <authorList>
            <person name="Klenk H.-P."/>
        </authorList>
    </citation>
    <scope>NUCLEOTIDE SEQUENCE [LARGE SCALE GENOMIC DNA]</scope>
    <source>
        <strain evidence="3 4">DSM 44709</strain>
    </source>
</reference>
<dbReference type="InterPro" id="IPR012338">
    <property type="entry name" value="Beta-lactam/transpept-like"/>
</dbReference>
<dbReference type="SUPFAM" id="SSF56601">
    <property type="entry name" value="beta-lactamase/transpeptidase-like"/>
    <property type="match status" value="1"/>
</dbReference>
<dbReference type="PANTHER" id="PTHR46825:SF7">
    <property type="entry name" value="D-ALANYL-D-ALANINE CARBOXYPEPTIDASE"/>
    <property type="match status" value="1"/>
</dbReference>